<dbReference type="WBParaSite" id="nRc.2.0.1.t14552-RA">
    <property type="protein sequence ID" value="nRc.2.0.1.t14552-RA"/>
    <property type="gene ID" value="nRc.2.0.1.g14552"/>
</dbReference>
<dbReference type="AlphaFoldDB" id="A0A915IK50"/>
<sequence>MGMPNECTPTYNAMDNEVQFGERHPRQNNGYFLANLTDYKLHNFVGTPDIVVRQPEATYH</sequence>
<name>A0A915IK50_ROMCU</name>
<protein>
    <submittedName>
        <fullName evidence="2">Uncharacterized protein</fullName>
    </submittedName>
</protein>
<keyword evidence="1" id="KW-1185">Reference proteome</keyword>
<dbReference type="Proteomes" id="UP000887565">
    <property type="component" value="Unplaced"/>
</dbReference>
<evidence type="ECO:0000313" key="1">
    <source>
        <dbReference type="Proteomes" id="UP000887565"/>
    </source>
</evidence>
<proteinExistence type="predicted"/>
<organism evidence="1 2">
    <name type="scientific">Romanomermis culicivorax</name>
    <name type="common">Nematode worm</name>
    <dbReference type="NCBI Taxonomy" id="13658"/>
    <lineage>
        <taxon>Eukaryota</taxon>
        <taxon>Metazoa</taxon>
        <taxon>Ecdysozoa</taxon>
        <taxon>Nematoda</taxon>
        <taxon>Enoplea</taxon>
        <taxon>Dorylaimia</taxon>
        <taxon>Mermithida</taxon>
        <taxon>Mermithoidea</taxon>
        <taxon>Mermithidae</taxon>
        <taxon>Romanomermis</taxon>
    </lineage>
</organism>
<evidence type="ECO:0000313" key="2">
    <source>
        <dbReference type="WBParaSite" id="nRc.2.0.1.t14552-RA"/>
    </source>
</evidence>
<accession>A0A915IK50</accession>
<reference evidence="2" key="1">
    <citation type="submission" date="2022-11" db="UniProtKB">
        <authorList>
            <consortium name="WormBaseParasite"/>
        </authorList>
    </citation>
    <scope>IDENTIFICATION</scope>
</reference>